<dbReference type="PROSITE" id="PS50048">
    <property type="entry name" value="ZN2_CY6_FUNGAL_2"/>
    <property type="match status" value="1"/>
</dbReference>
<keyword evidence="3" id="KW-0472">Membrane</keyword>
<dbReference type="SUPFAM" id="SSF57701">
    <property type="entry name" value="Zn2/Cys6 DNA-binding domain"/>
    <property type="match status" value="1"/>
</dbReference>
<accession>A0ABR4PXU9</accession>
<dbReference type="Pfam" id="PF00172">
    <property type="entry name" value="Zn_clus"/>
    <property type="match status" value="1"/>
</dbReference>
<dbReference type="Gene3D" id="4.10.240.10">
    <property type="entry name" value="Zn(2)-C6 fungal-type DNA-binding domain"/>
    <property type="match status" value="1"/>
</dbReference>
<reference evidence="5 6" key="1">
    <citation type="submission" date="2024-06" db="EMBL/GenBank/DDBJ databases">
        <title>Complete genome of Phlyctema vagabunda strain 19-DSS-EL-015.</title>
        <authorList>
            <person name="Fiorenzani C."/>
        </authorList>
    </citation>
    <scope>NUCLEOTIDE SEQUENCE [LARGE SCALE GENOMIC DNA]</scope>
    <source>
        <strain evidence="5 6">19-DSS-EL-015</strain>
    </source>
</reference>
<dbReference type="Pfam" id="PF11951">
    <property type="entry name" value="Fungal_trans_2"/>
    <property type="match status" value="1"/>
</dbReference>
<comment type="caution">
    <text evidence="5">The sequence shown here is derived from an EMBL/GenBank/DDBJ whole genome shotgun (WGS) entry which is preliminary data.</text>
</comment>
<keyword evidence="2" id="KW-0539">Nucleus</keyword>
<dbReference type="InterPro" id="IPR036864">
    <property type="entry name" value="Zn2-C6_fun-type_DNA-bd_sf"/>
</dbReference>
<name>A0ABR4PXU9_9HELO</name>
<comment type="subcellular location">
    <subcellularLocation>
        <location evidence="1">Nucleus</location>
    </subcellularLocation>
</comment>
<dbReference type="PANTHER" id="PTHR37534:SF7">
    <property type="entry name" value="TRANSCRIPTIONAL ACTIVATOR PROTEIN UGA3"/>
    <property type="match status" value="1"/>
</dbReference>
<dbReference type="Proteomes" id="UP001629113">
    <property type="component" value="Unassembled WGS sequence"/>
</dbReference>
<evidence type="ECO:0000259" key="4">
    <source>
        <dbReference type="PROSITE" id="PS50048"/>
    </source>
</evidence>
<feature type="transmembrane region" description="Helical" evidence="3">
    <location>
        <begin position="302"/>
        <end position="323"/>
    </location>
</feature>
<dbReference type="SMART" id="SM00066">
    <property type="entry name" value="GAL4"/>
    <property type="match status" value="1"/>
</dbReference>
<keyword evidence="6" id="KW-1185">Reference proteome</keyword>
<evidence type="ECO:0000256" key="2">
    <source>
        <dbReference type="ARBA" id="ARBA00023242"/>
    </source>
</evidence>
<feature type="domain" description="Zn(2)-C6 fungal-type" evidence="4">
    <location>
        <begin position="18"/>
        <end position="48"/>
    </location>
</feature>
<organism evidence="5 6">
    <name type="scientific">Phlyctema vagabunda</name>
    <dbReference type="NCBI Taxonomy" id="108571"/>
    <lineage>
        <taxon>Eukaryota</taxon>
        <taxon>Fungi</taxon>
        <taxon>Dikarya</taxon>
        <taxon>Ascomycota</taxon>
        <taxon>Pezizomycotina</taxon>
        <taxon>Leotiomycetes</taxon>
        <taxon>Helotiales</taxon>
        <taxon>Dermateaceae</taxon>
        <taxon>Phlyctema</taxon>
    </lineage>
</organism>
<evidence type="ECO:0000313" key="5">
    <source>
        <dbReference type="EMBL" id="KAL3428209.1"/>
    </source>
</evidence>
<keyword evidence="3" id="KW-1133">Transmembrane helix</keyword>
<gene>
    <name evidence="5" type="ORF">PVAG01_01718</name>
</gene>
<evidence type="ECO:0000313" key="6">
    <source>
        <dbReference type="Proteomes" id="UP001629113"/>
    </source>
</evidence>
<dbReference type="CDD" id="cd00067">
    <property type="entry name" value="GAL4"/>
    <property type="match status" value="1"/>
</dbReference>
<dbReference type="PANTHER" id="PTHR37534">
    <property type="entry name" value="TRANSCRIPTIONAL ACTIVATOR PROTEIN UGA3"/>
    <property type="match status" value="1"/>
</dbReference>
<dbReference type="InterPro" id="IPR001138">
    <property type="entry name" value="Zn2Cys6_DnaBD"/>
</dbReference>
<proteinExistence type="predicted"/>
<dbReference type="InterPro" id="IPR021858">
    <property type="entry name" value="Fun_TF"/>
</dbReference>
<evidence type="ECO:0000256" key="1">
    <source>
        <dbReference type="ARBA" id="ARBA00004123"/>
    </source>
</evidence>
<sequence length="341" mass="38072">MPQHIITGRISTTRGRSGCLTCRSRGYRCDETKPICKACSRLGRACRYGPSQTAFREVVPGSQRGQTSPIEYQYQGTSTGALRNQSLLSNNDASRRRSSETACSDRWKMPTGGVVDGDVKDIGLQQVQQRKCGNLQHEQYSTISVTSKGLCSSKEIAQVPQYLSLLPDIQPLYRRLLSHWSTHLGPALSASSVSVSHTDSFSYFITPMAILSSCTSSHIQNRHSKYENRTGLGNNALFAALMAVAASHLAQHDRSLELVSLREQQRAVMFLKERIERGSLVVGDDEALAAILLLRIFEVCNYVFLLFVHFSFLLGWLWVLVMVESEFKVELELFSSICDCY</sequence>
<keyword evidence="3" id="KW-0812">Transmembrane</keyword>
<evidence type="ECO:0000256" key="3">
    <source>
        <dbReference type="SAM" id="Phobius"/>
    </source>
</evidence>
<dbReference type="EMBL" id="JBFCZG010000001">
    <property type="protein sequence ID" value="KAL3428209.1"/>
    <property type="molecule type" value="Genomic_DNA"/>
</dbReference>
<protein>
    <recommendedName>
        <fullName evidence="4">Zn(2)-C6 fungal-type domain-containing protein</fullName>
    </recommendedName>
</protein>